<name>A0A1B5L2Q8_USTVR</name>
<evidence type="ECO:0000313" key="3">
    <source>
        <dbReference type="Proteomes" id="UP000054053"/>
    </source>
</evidence>
<proteinExistence type="predicted"/>
<evidence type="ECO:0000259" key="1">
    <source>
        <dbReference type="SMART" id="SM01111"/>
    </source>
</evidence>
<accession>A0A1B5L2Q8</accession>
<sequence>MSFTNSSSNFWLEDNHILHASCVDNDGNSHDSQLDLDHYIGNSDGWFAWDGVNFSKTASNVQLQGSQLTAELATLSGEPRERQVINLDERIGNNNGQLARGDRDEGSSDVQLTLNGNELQAAWHERGLALRAFVFVGNLAKGSWSPLVSIP</sequence>
<dbReference type="Proteomes" id="UP000054053">
    <property type="component" value="Unassembled WGS sequence"/>
</dbReference>
<organism evidence="2 3">
    <name type="scientific">Ustilaginoidea virens</name>
    <name type="common">Rice false smut fungus</name>
    <name type="synonym">Villosiclava virens</name>
    <dbReference type="NCBI Taxonomy" id="1159556"/>
    <lineage>
        <taxon>Eukaryota</taxon>
        <taxon>Fungi</taxon>
        <taxon>Dikarya</taxon>
        <taxon>Ascomycota</taxon>
        <taxon>Pezizomycotina</taxon>
        <taxon>Sordariomycetes</taxon>
        <taxon>Hypocreomycetidae</taxon>
        <taxon>Hypocreales</taxon>
        <taxon>Clavicipitaceae</taxon>
        <taxon>Ustilaginoidea</taxon>
    </lineage>
</organism>
<dbReference type="EMBL" id="BBTG02000028">
    <property type="protein sequence ID" value="GAO17309.1"/>
    <property type="molecule type" value="Genomic_DNA"/>
</dbReference>
<dbReference type="AlphaFoldDB" id="A0A1B5L2Q8"/>
<feature type="domain" description="Cyanovirin-N" evidence="1">
    <location>
        <begin position="2"/>
        <end position="100"/>
    </location>
</feature>
<dbReference type="SMART" id="SM01111">
    <property type="entry name" value="CVNH"/>
    <property type="match status" value="1"/>
</dbReference>
<gene>
    <name evidence="2" type="ORF">UVI_02044670</name>
</gene>
<dbReference type="PANTHER" id="PTHR42076:SF1">
    <property type="entry name" value="CYANOVIRIN-N DOMAIN-CONTAINING PROTEIN"/>
    <property type="match status" value="1"/>
</dbReference>
<dbReference type="PANTHER" id="PTHR42076">
    <property type="entry name" value="CYANOVIRIN-N HOMOLOG"/>
    <property type="match status" value="1"/>
</dbReference>
<protein>
    <recommendedName>
        <fullName evidence="1">Cyanovirin-N domain-containing protein</fullName>
    </recommendedName>
</protein>
<dbReference type="InterPro" id="IPR036673">
    <property type="entry name" value="Cyanovirin-N_sf"/>
</dbReference>
<reference evidence="3" key="1">
    <citation type="journal article" date="2016" name="Genome Announc.">
        <title>Genome sequence of Ustilaginoidea virens IPU010, a rice pathogenic fungus causing false smut.</title>
        <authorList>
            <person name="Kumagai T."/>
            <person name="Ishii T."/>
            <person name="Terai G."/>
            <person name="Umemura M."/>
            <person name="Machida M."/>
            <person name="Asai K."/>
        </authorList>
    </citation>
    <scope>NUCLEOTIDE SEQUENCE [LARGE SCALE GENOMIC DNA]</scope>
    <source>
        <strain evidence="3">IPU010</strain>
    </source>
</reference>
<comment type="caution">
    <text evidence="2">The sequence shown here is derived from an EMBL/GenBank/DDBJ whole genome shotgun (WGS) entry which is preliminary data.</text>
</comment>
<evidence type="ECO:0000313" key="2">
    <source>
        <dbReference type="EMBL" id="GAO17309.1"/>
    </source>
</evidence>
<dbReference type="Gene3D" id="2.30.60.10">
    <property type="entry name" value="Cyanovirin-N"/>
    <property type="match status" value="1"/>
</dbReference>
<dbReference type="SUPFAM" id="SSF51322">
    <property type="entry name" value="Cyanovirin-N"/>
    <property type="match status" value="1"/>
</dbReference>
<dbReference type="InterPro" id="IPR011058">
    <property type="entry name" value="Cyanovirin-N"/>
</dbReference>
<dbReference type="Pfam" id="PF08881">
    <property type="entry name" value="CVNH"/>
    <property type="match status" value="1"/>
</dbReference>